<feature type="region of interest" description="Disordered" evidence="1">
    <location>
        <begin position="152"/>
        <end position="199"/>
    </location>
</feature>
<keyword evidence="3" id="KW-1185">Reference proteome</keyword>
<dbReference type="OrthoDB" id="3946381at2759"/>
<dbReference type="AlphaFoldDB" id="A0A9Q8PHU7"/>
<sequence>MRGDNYSVASAAQYGGFGRRGSDDISEEVQVMDYGANNHETKRQSNDQKRVRIATNGNHGQEAGEHHPSTEVFTHSRNASWNSSSPVSAIPDSLTWAGKPRELVQQPPDTLVELLKPVAYTPPKTRSDSALSNGSNDSAISVKERVADFEAQVVPPTPKASENPLSRPLGELTIDTEARHARNESSSSTSSTRRRRQSKGLEIFFTPIDVRKSKIFLSSPQGSPTFAGKHETPERGEEDLPTPKAPSRPVSQVYVGNRRPSPKKTSFKIKPAQLDQLVNALAKSPLIQKDVRKHWWDVDDIPDDETIGSFSSVSLPTLTSASTLYSQPNQPFLGDHRSSTDRRAILEAEFARDFPNHPNAKKPIQPTNISFGGVALTDPTVHGSPVRYVSRDYRSGANLVQVGSCSFLTVPYGTEVECMLRVESPNTFSPNSQVMLQCANQVVMRKTGARKFLLSAEIDVTTSFACAALAELAAAIDKDASEIEVVPTSPAPLESPDIDWVAIADELQATSLISDTIDTITPHFGTLTRETATDATLTLLAELEVIKDKHSDFIILEPTSFHDNGMPASIRLPWVSQRLYHDWYETEKGHGNSATAEAFKQALISKVAKNTLAGVTFGCGLKWDCETLIMRCVPLRARRGEEIDAWACFVEGMVEE</sequence>
<reference evidence="2" key="2">
    <citation type="journal article" date="2022" name="Microb. Genom.">
        <title>A chromosome-scale genome assembly of the tomato pathogen Cladosporium fulvum reveals a compartmentalized genome architecture and the presence of a dispensable chromosome.</title>
        <authorList>
            <person name="Zaccaron A.Z."/>
            <person name="Chen L.H."/>
            <person name="Samaras A."/>
            <person name="Stergiopoulos I."/>
        </authorList>
    </citation>
    <scope>NUCLEOTIDE SEQUENCE</scope>
    <source>
        <strain evidence="2">Race5_Kim</strain>
    </source>
</reference>
<evidence type="ECO:0000256" key="1">
    <source>
        <dbReference type="SAM" id="MobiDB-lite"/>
    </source>
</evidence>
<dbReference type="KEGG" id="ffu:CLAFUR5_11835"/>
<dbReference type="Proteomes" id="UP000756132">
    <property type="component" value="Chromosome 10"/>
</dbReference>
<organism evidence="2 3">
    <name type="scientific">Passalora fulva</name>
    <name type="common">Tomato leaf mold</name>
    <name type="synonym">Cladosporium fulvum</name>
    <dbReference type="NCBI Taxonomy" id="5499"/>
    <lineage>
        <taxon>Eukaryota</taxon>
        <taxon>Fungi</taxon>
        <taxon>Dikarya</taxon>
        <taxon>Ascomycota</taxon>
        <taxon>Pezizomycotina</taxon>
        <taxon>Dothideomycetes</taxon>
        <taxon>Dothideomycetidae</taxon>
        <taxon>Mycosphaerellales</taxon>
        <taxon>Mycosphaerellaceae</taxon>
        <taxon>Fulvia</taxon>
    </lineage>
</organism>
<evidence type="ECO:0000313" key="2">
    <source>
        <dbReference type="EMBL" id="UJO22919.1"/>
    </source>
</evidence>
<feature type="region of interest" description="Disordered" evidence="1">
    <location>
        <begin position="1"/>
        <end position="93"/>
    </location>
</feature>
<feature type="region of interest" description="Disordered" evidence="1">
    <location>
        <begin position="216"/>
        <end position="265"/>
    </location>
</feature>
<reference evidence="2" key="1">
    <citation type="submission" date="2021-12" db="EMBL/GenBank/DDBJ databases">
        <authorList>
            <person name="Zaccaron A."/>
            <person name="Stergiopoulos I."/>
        </authorList>
    </citation>
    <scope>NUCLEOTIDE SEQUENCE</scope>
    <source>
        <strain evidence="2">Race5_Kim</strain>
    </source>
</reference>
<name>A0A9Q8PHU7_PASFU</name>
<feature type="compositionally biased region" description="Basic and acidic residues" evidence="1">
    <location>
        <begin position="39"/>
        <end position="50"/>
    </location>
</feature>
<dbReference type="EMBL" id="CP090172">
    <property type="protein sequence ID" value="UJO22919.1"/>
    <property type="molecule type" value="Genomic_DNA"/>
</dbReference>
<dbReference type="OMA" id="DIAVCES"/>
<feature type="compositionally biased region" description="Polar residues" evidence="1">
    <location>
        <begin position="71"/>
        <end position="87"/>
    </location>
</feature>
<gene>
    <name evidence="2" type="ORF">CLAFUR5_11835</name>
</gene>
<evidence type="ECO:0000313" key="3">
    <source>
        <dbReference type="Proteomes" id="UP000756132"/>
    </source>
</evidence>
<protein>
    <submittedName>
        <fullName evidence="2">Uncharacterized protein</fullName>
    </submittedName>
</protein>
<dbReference type="RefSeq" id="XP_047767285.1">
    <property type="nucleotide sequence ID" value="XM_047910983.1"/>
</dbReference>
<dbReference type="GeneID" id="71991713"/>
<proteinExistence type="predicted"/>
<accession>A0A9Q8PHU7</accession>